<comment type="caution">
    <text evidence="5">The sequence shown here is derived from an EMBL/GenBank/DDBJ whole genome shotgun (WGS) entry which is preliminary data.</text>
</comment>
<proteinExistence type="inferred from homology"/>
<dbReference type="GO" id="GO:0004866">
    <property type="term" value="F:endopeptidase inhibitor activity"/>
    <property type="evidence" value="ECO:0007669"/>
    <property type="project" value="InterPro"/>
</dbReference>
<dbReference type="SUPFAM" id="SSF48239">
    <property type="entry name" value="Terpenoid cyclases/Protein prenyltransferases"/>
    <property type="match status" value="1"/>
</dbReference>
<evidence type="ECO:0000256" key="1">
    <source>
        <dbReference type="ARBA" id="ARBA00010556"/>
    </source>
</evidence>
<keyword evidence="2" id="KW-0732">Signal</keyword>
<dbReference type="Pfam" id="PF07703">
    <property type="entry name" value="A2M_BRD"/>
    <property type="match status" value="1"/>
</dbReference>
<dbReference type="InterPro" id="IPR011625">
    <property type="entry name" value="A2M_N_BRD"/>
</dbReference>
<gene>
    <name evidence="5" type="ORF">C3942_16145</name>
</gene>
<evidence type="ECO:0000313" key="6">
    <source>
        <dbReference type="Proteomes" id="UP000238220"/>
    </source>
</evidence>
<organism evidence="5 6">
    <name type="scientific">Solimonas fluminis</name>
    <dbReference type="NCBI Taxonomy" id="2086571"/>
    <lineage>
        <taxon>Bacteria</taxon>
        <taxon>Pseudomonadati</taxon>
        <taxon>Pseudomonadota</taxon>
        <taxon>Gammaproteobacteria</taxon>
        <taxon>Nevskiales</taxon>
        <taxon>Nevskiaceae</taxon>
        <taxon>Solimonas</taxon>
    </lineage>
</organism>
<dbReference type="Pfam" id="PF11974">
    <property type="entry name" value="bMG3"/>
    <property type="match status" value="1"/>
</dbReference>
<dbReference type="InterPro" id="IPR002890">
    <property type="entry name" value="MG2"/>
</dbReference>
<dbReference type="Pfam" id="PF17973">
    <property type="entry name" value="bMG10"/>
    <property type="match status" value="1"/>
</dbReference>
<dbReference type="OrthoDB" id="9767116at2"/>
<evidence type="ECO:0000313" key="5">
    <source>
        <dbReference type="EMBL" id="PPE72948.1"/>
    </source>
</evidence>
<accession>A0A2S5TDM6</accession>
<reference evidence="5 6" key="1">
    <citation type="submission" date="2018-02" db="EMBL/GenBank/DDBJ databases">
        <title>Genome sequencing of Solimonas sp. HR-BB.</title>
        <authorList>
            <person name="Lee Y."/>
            <person name="Jeon C.O."/>
        </authorList>
    </citation>
    <scope>NUCLEOTIDE SEQUENCE [LARGE SCALE GENOMIC DNA]</scope>
    <source>
        <strain evidence="5 6">HR-BB</strain>
    </source>
</reference>
<dbReference type="Pfam" id="PF00207">
    <property type="entry name" value="A2M"/>
    <property type="match status" value="1"/>
</dbReference>
<dbReference type="RefSeq" id="WP_104231392.1">
    <property type="nucleotide sequence ID" value="NZ_PSNW01000009.1"/>
</dbReference>
<dbReference type="InterPro" id="IPR051802">
    <property type="entry name" value="YfhM-like"/>
</dbReference>
<dbReference type="EMBL" id="PSNW01000009">
    <property type="protein sequence ID" value="PPE72948.1"/>
    <property type="molecule type" value="Genomic_DNA"/>
</dbReference>
<protein>
    <submittedName>
        <fullName evidence="5">Large extracellular alpha-helical protein</fullName>
    </submittedName>
</protein>
<evidence type="ECO:0000256" key="2">
    <source>
        <dbReference type="SAM" id="SignalP"/>
    </source>
</evidence>
<dbReference type="SMART" id="SM01359">
    <property type="entry name" value="A2M_N_2"/>
    <property type="match status" value="1"/>
</dbReference>
<evidence type="ECO:0000259" key="3">
    <source>
        <dbReference type="SMART" id="SM01359"/>
    </source>
</evidence>
<feature type="chain" id="PRO_5015634799" evidence="2">
    <location>
        <begin position="22"/>
        <end position="1863"/>
    </location>
</feature>
<dbReference type="PANTHER" id="PTHR40094:SF1">
    <property type="entry name" value="UBIQUITIN DOMAIN-CONTAINING PROTEIN"/>
    <property type="match status" value="1"/>
</dbReference>
<comment type="similarity">
    <text evidence="1">Belongs to the protease inhibitor I39 (alpha-2-macroglobulin) family. Bacterial alpha-2-macroglobulin subfamily.</text>
</comment>
<dbReference type="Proteomes" id="UP000238220">
    <property type="component" value="Unassembled WGS sequence"/>
</dbReference>
<dbReference type="PANTHER" id="PTHR40094">
    <property type="entry name" value="ALPHA-2-MACROGLOBULIN HOMOLOG"/>
    <property type="match status" value="1"/>
</dbReference>
<feature type="signal peptide" evidence="2">
    <location>
        <begin position="1"/>
        <end position="21"/>
    </location>
</feature>
<dbReference type="Gene3D" id="1.50.10.20">
    <property type="match status" value="1"/>
</dbReference>
<dbReference type="Gene3D" id="2.60.40.1930">
    <property type="match status" value="1"/>
</dbReference>
<dbReference type="SMART" id="SM01360">
    <property type="entry name" value="A2M"/>
    <property type="match status" value="1"/>
</dbReference>
<dbReference type="Pfam" id="PF01835">
    <property type="entry name" value="MG2"/>
    <property type="match status" value="1"/>
</dbReference>
<feature type="domain" description="Alpha-2-macroglobulin" evidence="4">
    <location>
        <begin position="1167"/>
        <end position="1257"/>
    </location>
</feature>
<name>A0A2S5TDM6_9GAMM</name>
<keyword evidence="6" id="KW-1185">Reference proteome</keyword>
<dbReference type="InterPro" id="IPR021868">
    <property type="entry name" value="Alpha_2_Macroglob_MG3"/>
</dbReference>
<feature type="domain" description="Alpha-2-macroglobulin bait region" evidence="3">
    <location>
        <begin position="952"/>
        <end position="1106"/>
    </location>
</feature>
<dbReference type="InterPro" id="IPR041246">
    <property type="entry name" value="Bact_MG10"/>
</dbReference>
<evidence type="ECO:0000259" key="4">
    <source>
        <dbReference type="SMART" id="SM01360"/>
    </source>
</evidence>
<dbReference type="InterPro" id="IPR001599">
    <property type="entry name" value="Macroglobln_a2"/>
</dbReference>
<sequence length="1863" mass="204796">MRSSKWLLASLLAAASLAAQAEPLGILRVTPAGDDVKDTRQVVIAFDRAVVPLGRMEREASEVPVTISPAIRCDWRWLDPATLACNIPSEENLRLASRYEIDIRPEFVSEQGEKLEHGLTVRFTTERPILRYSRVSDWDGPGQPVIYARFSQPVTAASIAAAFRLGGTALQARADPDDRDMPFWTPQGEAREQWLLRPARPLPLDSSQRLWLSPGLESAFGTATGIEDREIDTVQTFPELRLLGVSCLRNAAPGVEPEWGLVGKGQSCDPLGGAVLSFSAPVRTAEMKGRLVLEPDPRKAFKKDYDPWANSGDEGGSIGGHSRGASYAIPLPFNFIGGTRYSGSLSAGLRDVFGRELKVSAFAFDTGDRTPRLVFEHERAVIESGLDSEVPAIVTNLSAIDTRFDRLTAAGLQKDQSHRVPVAAVRNIAFAMPLDVRGMVGGASGAVSGSLTTQPSTSSQPQRFFAEVTPWQVHAKLGHSNLLVWVTEMATGKPVAKARVSVLLGFGGESKAEAVTDSDGMAELPGSAELDPKLEHAGWRPEKPLMVRVARDRDLALLPLEYEFQVDVYRASRNQFSEWRRPKHGHLRSWGTTAQGVYRAGETVQYKVYVRDEAGRSLAPAPKSAYTLKVYDPAGNAVLERADQALSEFGALSGELKLAERAAVGWYRFELTPSFAKDSPLEPLRVLVSDFTPAPFRVSAELRAHEARPGDEVEAVLGARLHGGGAFTGAPARLVVRVDAASFGSTDPAAADFQFSSYEARAAEPLLDTETRLDGQGQFAQKLKLPQIETPYGRLLFDATVQDDRGKGIGAQASVPYYGRDRYAGVRWSGWMLTQGKPASVDAMVVDTAGQPVRGQPYYVKIDRQETHAARVKGAGNAYITRYVQKWKRVSTCKGRSSAAGMACEFTPDASGEFRVTVMTRDTQNRLHESSTWIYAQGADEVLWEDTPDYSLELRADRHEYKDGETAKLMVKNPFPGARALVTVERYGVLDRWVQKLSGSTPEIRIPVKPEYFPGAYVSVVVMSPRVEQPVKDGVDLGKPSFRMGYLALRVNDPTREMAVKVTPQHEELRPRESVKIELEAKPRHRKPGDRIEYAVAVLDEAVFDLIRDGKDYFDPLKGFTRLDDLDVGNYGLLTRLVGRQKFEKKGANPGGDGGSDLSMRSIDKYVAYWNPSLPADASGRARFEFQAPDNLTGWRVLALAVTPDDRMGLGQAVVRVNKNAELRPALPNQVIAGDRFDAGFTLLNRGKGERRFTLAIKAEGAAQGMKSETFTLKPFERRTVYLPLQAAAAGDIRLSATAGEGKDADALAQTLKVLARKPNITVADYGHFEGEAEVRIPLKLPETLERGELKFTFAPTVLGDLDGAFGYVRNYPYACWEQRLTKAVMAAHYLKLRPRLKTVGDWPEAQQLASATLEQAASFQAEEGGMGFWTPDSQRQSPYLSAYTALAFGWMKDLGYEPPKLVWDKLDGYLEKLLKEDIQAEGYDAPETRAQVRAVALAALAQRGKLKKEDLDRYASWLPRMGLFGQALFLQAASRVDGTEPLMKQARDLILSRGQESAGSLMLREDGDSSWHWWLLGSELRSNCAALSAFTGRYGWDAAMQELPMKLTRAITQGRGNRFHWSNTQENLFCTRAFIEYADRFESVTPDILAQVLLGEAKLGEVRVTREAGGQLQKPVTPEQAGAAPPILIRSQGQGRGYYTAALSYVEKESAAKAINAGLETRRSYAVLRDKTWVPMEPPLKLRRGDKVRVELLLNAPSWATYVAVEDPVPGGLEPINPDLAGVPGDDAALDSGGSYAFYHRELRHDSVRFFADSIGPGEYRMAWIGVAVATGEFAAPETHAELMYSPEVFGNGLPARLTVTE</sequence>
<dbReference type="InterPro" id="IPR008930">
    <property type="entry name" value="Terpenoid_cyclase/PrenylTrfase"/>
</dbReference>